<evidence type="ECO:0000256" key="4">
    <source>
        <dbReference type="ARBA" id="ARBA00022692"/>
    </source>
</evidence>
<evidence type="ECO:0000256" key="2">
    <source>
        <dbReference type="ARBA" id="ARBA00022448"/>
    </source>
</evidence>
<keyword evidence="6 7" id="KW-0472">Membrane</keyword>
<dbReference type="InterPro" id="IPR000515">
    <property type="entry name" value="MetI-like"/>
</dbReference>
<dbReference type="PANTHER" id="PTHR30450">
    <property type="entry name" value="ABC TRANSPORTER PERMEASE"/>
    <property type="match status" value="1"/>
</dbReference>
<comment type="caution">
    <text evidence="9">The sequence shown here is derived from an EMBL/GenBank/DDBJ whole genome shotgun (WGS) entry which is preliminary data.</text>
</comment>
<keyword evidence="3" id="KW-1003">Cell membrane</keyword>
<feature type="transmembrane region" description="Helical" evidence="7">
    <location>
        <begin position="209"/>
        <end position="228"/>
    </location>
</feature>
<evidence type="ECO:0000313" key="10">
    <source>
        <dbReference type="Proteomes" id="UP001145022"/>
    </source>
</evidence>
<keyword evidence="10" id="KW-1185">Reference proteome</keyword>
<feature type="transmembrane region" description="Helical" evidence="7">
    <location>
        <begin position="73"/>
        <end position="97"/>
    </location>
</feature>
<feature type="transmembrane region" description="Helical" evidence="7">
    <location>
        <begin position="103"/>
        <end position="126"/>
    </location>
</feature>
<evidence type="ECO:0000256" key="7">
    <source>
        <dbReference type="RuleBase" id="RU363032"/>
    </source>
</evidence>
<reference evidence="9" key="3">
    <citation type="journal article" date="2023" name="J. Biotechnol.">
        <title>Draft Genome Sequences of Endophytic Pseudomonas Strains, Isolated from the Interior of Brassicaceae Plants.</title>
        <authorList>
            <person name="Kaneko H."/>
            <person name="Furuya T."/>
        </authorList>
    </citation>
    <scope>NUCLEOTIDE SEQUENCE</scope>
    <source>
        <strain evidence="9">RS3R-1</strain>
    </source>
</reference>
<evidence type="ECO:0000256" key="5">
    <source>
        <dbReference type="ARBA" id="ARBA00022989"/>
    </source>
</evidence>
<keyword evidence="2 7" id="KW-0813">Transport</keyword>
<sequence>MEMFDAAIKQYDAAIEAIKLFFQNIDWLEIGLATNDTMLMLGGSLLFTVLLGLPLGVLLFLCSPRQLLENRGLYAVLSVMVNILRSLPFIILLIVMIPFTVLITGTSLGVAGAIPPLVVGATPFFARLVETALREVDRGIIEATQSMGATTRQIIMNALLPEARPGIFAAITVTAITLVSYTAMAGVVGAGGLGDLAIRFGYQRFQTDVMIVTVVLLLILVQVLQMVGDRLVVHFSRK</sequence>
<dbReference type="EMBL" id="BSCQ01000003">
    <property type="protein sequence ID" value="GLH41277.1"/>
    <property type="molecule type" value="Genomic_DNA"/>
</dbReference>
<comment type="similarity">
    <text evidence="7">Belongs to the binding-protein-dependent transport system permease family.</text>
</comment>
<protein>
    <submittedName>
        <fullName evidence="9">D-methionine ABC transporter</fullName>
    </submittedName>
</protein>
<comment type="subcellular location">
    <subcellularLocation>
        <location evidence="1 7">Cell membrane</location>
        <topology evidence="1 7">Multi-pass membrane protein</topology>
    </subcellularLocation>
</comment>
<feature type="transmembrane region" description="Helical" evidence="7">
    <location>
        <begin position="166"/>
        <end position="189"/>
    </location>
</feature>
<dbReference type="InterPro" id="IPR051322">
    <property type="entry name" value="AA_ABC_Transporter_Permease"/>
</dbReference>
<organism evidence="9 10">
    <name type="scientific">Pseudomonas atacamensis</name>
    <dbReference type="NCBI Taxonomy" id="2565368"/>
    <lineage>
        <taxon>Bacteria</taxon>
        <taxon>Pseudomonadati</taxon>
        <taxon>Pseudomonadota</taxon>
        <taxon>Gammaproteobacteria</taxon>
        <taxon>Pseudomonadales</taxon>
        <taxon>Pseudomonadaceae</taxon>
        <taxon>Pseudomonas</taxon>
    </lineage>
</organism>
<dbReference type="Proteomes" id="UP001145022">
    <property type="component" value="Unassembled WGS sequence"/>
</dbReference>
<dbReference type="InterPro" id="IPR035906">
    <property type="entry name" value="MetI-like_sf"/>
</dbReference>
<proteinExistence type="inferred from homology"/>
<reference evidence="9" key="2">
    <citation type="submission" date="2022-11" db="EMBL/GenBank/DDBJ databases">
        <title>Draft genome sequencing of Pseudomonas atacamensis RS3R1.</title>
        <authorList>
            <person name="Furuya T."/>
            <person name="Kaneko H."/>
        </authorList>
    </citation>
    <scope>NUCLEOTIDE SEQUENCE</scope>
    <source>
        <strain evidence="9">RS3R-1</strain>
    </source>
</reference>
<dbReference type="SUPFAM" id="SSF161098">
    <property type="entry name" value="MetI-like"/>
    <property type="match status" value="1"/>
</dbReference>
<feature type="domain" description="ABC transmembrane type-1" evidence="8">
    <location>
        <begin position="34"/>
        <end position="228"/>
    </location>
</feature>
<evidence type="ECO:0000256" key="6">
    <source>
        <dbReference type="ARBA" id="ARBA00023136"/>
    </source>
</evidence>
<evidence type="ECO:0000259" key="8">
    <source>
        <dbReference type="PROSITE" id="PS50928"/>
    </source>
</evidence>
<dbReference type="CDD" id="cd06261">
    <property type="entry name" value="TM_PBP2"/>
    <property type="match status" value="1"/>
</dbReference>
<dbReference type="NCBIfam" id="NF008049">
    <property type="entry name" value="PRK10782.1"/>
    <property type="match status" value="1"/>
</dbReference>
<feature type="transmembrane region" description="Helical" evidence="7">
    <location>
        <begin position="38"/>
        <end position="61"/>
    </location>
</feature>
<evidence type="ECO:0000256" key="1">
    <source>
        <dbReference type="ARBA" id="ARBA00004651"/>
    </source>
</evidence>
<dbReference type="Gene3D" id="1.10.3720.10">
    <property type="entry name" value="MetI-like"/>
    <property type="match status" value="1"/>
</dbReference>
<dbReference type="PANTHER" id="PTHR30450:SF1">
    <property type="entry name" value="D-METHIONINE TRANSPORT SYSTEM PERMEASE PROTEIN METI-RELATED"/>
    <property type="match status" value="1"/>
</dbReference>
<keyword evidence="5 7" id="KW-1133">Transmembrane helix</keyword>
<keyword evidence="4 7" id="KW-0812">Transmembrane</keyword>
<evidence type="ECO:0000256" key="3">
    <source>
        <dbReference type="ARBA" id="ARBA00022475"/>
    </source>
</evidence>
<name>A0ABQ5PCM7_9PSED</name>
<dbReference type="PROSITE" id="PS50928">
    <property type="entry name" value="ABC_TM1"/>
    <property type="match status" value="1"/>
</dbReference>
<accession>A0ABQ5PCM7</accession>
<gene>
    <name evidence="9" type="ORF">RS3R1_03640</name>
</gene>
<reference evidence="9" key="1">
    <citation type="journal article" date="2021" name="Sci. Rep.">
        <title>An efficient direct screening system for microorganisms that activate plant immune responses based on plant-microbe interactions using cultured plant cells.</title>
        <authorList>
            <person name="Kurokawa M."/>
            <person name="Nakano M."/>
            <person name="Kitahata N."/>
            <person name="Kuchitsu K."/>
            <person name="Furuya T."/>
        </authorList>
    </citation>
    <scope>NUCLEOTIDE SEQUENCE</scope>
    <source>
        <strain evidence="9">RS3R-1</strain>
    </source>
</reference>
<evidence type="ECO:0000313" key="9">
    <source>
        <dbReference type="EMBL" id="GLH41277.1"/>
    </source>
</evidence>
<dbReference type="Pfam" id="PF00528">
    <property type="entry name" value="BPD_transp_1"/>
    <property type="match status" value="1"/>
</dbReference>